<reference evidence="3 4" key="1">
    <citation type="submission" date="2019-12" db="EMBL/GenBank/DDBJ databases">
        <authorList>
            <person name="Floudas D."/>
            <person name="Bentzer J."/>
            <person name="Ahren D."/>
            <person name="Johansson T."/>
            <person name="Persson P."/>
            <person name="Tunlid A."/>
        </authorList>
    </citation>
    <scope>NUCLEOTIDE SEQUENCE [LARGE SCALE GENOMIC DNA]</scope>
    <source>
        <strain evidence="3 4">CBS 102.39</strain>
    </source>
</reference>
<dbReference type="Proteomes" id="UP000521872">
    <property type="component" value="Unassembled WGS sequence"/>
</dbReference>
<keyword evidence="4" id="KW-1185">Reference proteome</keyword>
<protein>
    <submittedName>
        <fullName evidence="3">Uncharacterized protein</fullName>
    </submittedName>
</protein>
<sequence>MFKSIALVYFFFQYVSQLPNLPAGCSSLITTSAPEWSASLSVMRVMTDVVLVLFWYAGTTGASSIDDCHGLLSSIQESAATSSRAPIALLTVFLASLACLPLFSLLSLDPERSCRQCRNRLLVAVRVVEPICAGRFQRKFGAELDDA</sequence>
<keyword evidence="1" id="KW-0472">Membrane</keyword>
<evidence type="ECO:0000256" key="2">
    <source>
        <dbReference type="SAM" id="SignalP"/>
    </source>
</evidence>
<keyword evidence="2" id="KW-0732">Signal</keyword>
<dbReference type="AlphaFoldDB" id="A0A8H4QNU1"/>
<proteinExistence type="predicted"/>
<evidence type="ECO:0000256" key="1">
    <source>
        <dbReference type="SAM" id="Phobius"/>
    </source>
</evidence>
<keyword evidence="1" id="KW-0812">Transmembrane</keyword>
<comment type="caution">
    <text evidence="3">The sequence shown here is derived from an EMBL/GenBank/DDBJ whole genome shotgun (WGS) entry which is preliminary data.</text>
</comment>
<feature type="chain" id="PRO_5034199224" evidence="2">
    <location>
        <begin position="18"/>
        <end position="147"/>
    </location>
</feature>
<dbReference type="EMBL" id="JAACJL010000045">
    <property type="protein sequence ID" value="KAF4613717.1"/>
    <property type="molecule type" value="Genomic_DNA"/>
</dbReference>
<gene>
    <name evidence="3" type="ORF">D9613_007956</name>
</gene>
<feature type="signal peptide" evidence="2">
    <location>
        <begin position="1"/>
        <end position="17"/>
    </location>
</feature>
<organism evidence="3 4">
    <name type="scientific">Agrocybe pediades</name>
    <dbReference type="NCBI Taxonomy" id="84607"/>
    <lineage>
        <taxon>Eukaryota</taxon>
        <taxon>Fungi</taxon>
        <taxon>Dikarya</taxon>
        <taxon>Basidiomycota</taxon>
        <taxon>Agaricomycotina</taxon>
        <taxon>Agaricomycetes</taxon>
        <taxon>Agaricomycetidae</taxon>
        <taxon>Agaricales</taxon>
        <taxon>Agaricineae</taxon>
        <taxon>Strophariaceae</taxon>
        <taxon>Agrocybe</taxon>
    </lineage>
</organism>
<evidence type="ECO:0000313" key="4">
    <source>
        <dbReference type="Proteomes" id="UP000521872"/>
    </source>
</evidence>
<keyword evidence="1" id="KW-1133">Transmembrane helix</keyword>
<name>A0A8H4QNU1_9AGAR</name>
<evidence type="ECO:0000313" key="3">
    <source>
        <dbReference type="EMBL" id="KAF4613717.1"/>
    </source>
</evidence>
<feature type="transmembrane region" description="Helical" evidence="1">
    <location>
        <begin position="87"/>
        <end position="108"/>
    </location>
</feature>
<accession>A0A8H4QNU1</accession>